<name>A0A455SZG8_9CHLR</name>
<proteinExistence type="predicted"/>
<dbReference type="AlphaFoldDB" id="A0A455SZG8"/>
<keyword evidence="1" id="KW-0472">Membrane</keyword>
<sequence length="153" mass="16174">MLIGCAAGLVGFFLPWIQVAGLYPLFRAPFSISGPDFGLTTWLLLLALLLQAALAAAESWFLKNNPRLVVWLPALPLIIGAFVLAIAVYTVGACLRVEGLLALGSLSDRILAALDLSIKVGPGAYLTLIGGALVLGSGAYRLARLLQRARFLV</sequence>
<reference evidence="2" key="1">
    <citation type="submission" date="2018-12" db="EMBL/GenBank/DDBJ databases">
        <title>Novel natural products biosynthetic potential of the class Ktedonobacteria.</title>
        <authorList>
            <person name="Zheng Y."/>
            <person name="Saitou A."/>
            <person name="Wang C.M."/>
            <person name="Toyoda A."/>
            <person name="Minakuchi Y."/>
            <person name="Sekiguchi Y."/>
            <person name="Ueda K."/>
            <person name="Takano H."/>
            <person name="Sakai Y."/>
            <person name="Yokota A."/>
            <person name="Yabe S."/>
        </authorList>
    </citation>
    <scope>NUCLEOTIDE SEQUENCE</scope>
    <source>
        <strain evidence="2">A3-2</strain>
    </source>
</reference>
<keyword evidence="1" id="KW-0812">Transmembrane</keyword>
<feature type="transmembrane region" description="Helical" evidence="1">
    <location>
        <begin position="68"/>
        <end position="91"/>
    </location>
</feature>
<evidence type="ECO:0000313" key="2">
    <source>
        <dbReference type="EMBL" id="BBH92968.1"/>
    </source>
</evidence>
<accession>A0A455SZG8</accession>
<organism evidence="2">
    <name type="scientific">Thermogemmatispora argillosa</name>
    <dbReference type="NCBI Taxonomy" id="2045280"/>
    <lineage>
        <taxon>Bacteria</taxon>
        <taxon>Bacillati</taxon>
        <taxon>Chloroflexota</taxon>
        <taxon>Ktedonobacteria</taxon>
        <taxon>Thermogemmatisporales</taxon>
        <taxon>Thermogemmatisporaceae</taxon>
        <taxon>Thermogemmatispora</taxon>
    </lineage>
</organism>
<gene>
    <name evidence="2" type="ORF">KTA_11670</name>
</gene>
<dbReference type="EMBL" id="AP019377">
    <property type="protein sequence ID" value="BBH92968.1"/>
    <property type="molecule type" value="Genomic_DNA"/>
</dbReference>
<evidence type="ECO:0000256" key="1">
    <source>
        <dbReference type="SAM" id="Phobius"/>
    </source>
</evidence>
<feature type="transmembrane region" description="Helical" evidence="1">
    <location>
        <begin position="124"/>
        <end position="143"/>
    </location>
</feature>
<feature type="transmembrane region" description="Helical" evidence="1">
    <location>
        <begin position="37"/>
        <end position="56"/>
    </location>
</feature>
<keyword evidence="1" id="KW-1133">Transmembrane helix</keyword>
<protein>
    <submittedName>
        <fullName evidence="2">Uncharacterized protein</fullName>
    </submittedName>
</protein>